<sequence length="228" mass="24703">MAGYGACLGRSSIFGDGGHQGARASANVHFIKATRGSCDKKARSRSIGGGGWKKRHRECEKHCNTGGPTGVLIHFPHCSNSTSKLIPKQSPMVATKAQARAKIQGQASAKFRPRDPNHERPRSLAQNLRWVENDKLEPQPGKGNDKGGSVLPVPGDSQRLVDGQDVKSKDTKWKHRRKARREGVLGDRSLALAALAPNHRFPYSSYANAIGVLRLCGRVFALLSIGKV</sequence>
<comment type="caution">
    <text evidence="2">The sequence shown here is derived from an EMBL/GenBank/DDBJ whole genome shotgun (WGS) entry which is preliminary data.</text>
</comment>
<keyword evidence="3" id="KW-1185">Reference proteome</keyword>
<evidence type="ECO:0000256" key="1">
    <source>
        <dbReference type="SAM" id="MobiDB-lite"/>
    </source>
</evidence>
<feature type="compositionally biased region" description="Basic and acidic residues" evidence="1">
    <location>
        <begin position="162"/>
        <end position="171"/>
    </location>
</feature>
<protein>
    <submittedName>
        <fullName evidence="2">Uncharacterized protein</fullName>
    </submittedName>
</protein>
<dbReference type="EMBL" id="MU859341">
    <property type="protein sequence ID" value="KAK3947524.1"/>
    <property type="molecule type" value="Genomic_DNA"/>
</dbReference>
<dbReference type="Proteomes" id="UP001303222">
    <property type="component" value="Unassembled WGS sequence"/>
</dbReference>
<dbReference type="AlphaFoldDB" id="A0AAN6SBH0"/>
<reference evidence="2" key="1">
    <citation type="journal article" date="2023" name="Mol. Phylogenet. Evol.">
        <title>Genome-scale phylogeny and comparative genomics of the fungal order Sordariales.</title>
        <authorList>
            <person name="Hensen N."/>
            <person name="Bonometti L."/>
            <person name="Westerberg I."/>
            <person name="Brannstrom I.O."/>
            <person name="Guillou S."/>
            <person name="Cros-Aarteil S."/>
            <person name="Calhoun S."/>
            <person name="Haridas S."/>
            <person name="Kuo A."/>
            <person name="Mondo S."/>
            <person name="Pangilinan J."/>
            <person name="Riley R."/>
            <person name="LaButti K."/>
            <person name="Andreopoulos B."/>
            <person name="Lipzen A."/>
            <person name="Chen C."/>
            <person name="Yan M."/>
            <person name="Daum C."/>
            <person name="Ng V."/>
            <person name="Clum A."/>
            <person name="Steindorff A."/>
            <person name="Ohm R.A."/>
            <person name="Martin F."/>
            <person name="Silar P."/>
            <person name="Natvig D.O."/>
            <person name="Lalanne C."/>
            <person name="Gautier V."/>
            <person name="Ament-Velasquez S.L."/>
            <person name="Kruys A."/>
            <person name="Hutchinson M.I."/>
            <person name="Powell A.J."/>
            <person name="Barry K."/>
            <person name="Miller A.N."/>
            <person name="Grigoriev I.V."/>
            <person name="Debuchy R."/>
            <person name="Gladieux P."/>
            <person name="Hiltunen Thoren M."/>
            <person name="Johannesson H."/>
        </authorList>
    </citation>
    <scope>NUCLEOTIDE SEQUENCE</scope>
    <source>
        <strain evidence="2">CBS 626.80</strain>
    </source>
</reference>
<evidence type="ECO:0000313" key="2">
    <source>
        <dbReference type="EMBL" id="KAK3947524.1"/>
    </source>
</evidence>
<feature type="region of interest" description="Disordered" evidence="1">
    <location>
        <begin position="102"/>
        <end position="181"/>
    </location>
</feature>
<organism evidence="2 3">
    <name type="scientific">Pseudoneurospora amorphoporcata</name>
    <dbReference type="NCBI Taxonomy" id="241081"/>
    <lineage>
        <taxon>Eukaryota</taxon>
        <taxon>Fungi</taxon>
        <taxon>Dikarya</taxon>
        <taxon>Ascomycota</taxon>
        <taxon>Pezizomycotina</taxon>
        <taxon>Sordariomycetes</taxon>
        <taxon>Sordariomycetidae</taxon>
        <taxon>Sordariales</taxon>
        <taxon>Sordariaceae</taxon>
        <taxon>Pseudoneurospora</taxon>
    </lineage>
</organism>
<feature type="compositionally biased region" description="Basic and acidic residues" evidence="1">
    <location>
        <begin position="112"/>
        <end position="122"/>
    </location>
</feature>
<proteinExistence type="predicted"/>
<gene>
    <name evidence="2" type="ORF">QBC32DRAFT_328508</name>
</gene>
<reference evidence="2" key="2">
    <citation type="submission" date="2023-06" db="EMBL/GenBank/DDBJ databases">
        <authorList>
            <consortium name="Lawrence Berkeley National Laboratory"/>
            <person name="Mondo S.J."/>
            <person name="Hensen N."/>
            <person name="Bonometti L."/>
            <person name="Westerberg I."/>
            <person name="Brannstrom I.O."/>
            <person name="Guillou S."/>
            <person name="Cros-Aarteil S."/>
            <person name="Calhoun S."/>
            <person name="Haridas S."/>
            <person name="Kuo A."/>
            <person name="Pangilinan J."/>
            <person name="Riley R."/>
            <person name="Labutti K."/>
            <person name="Andreopoulos B."/>
            <person name="Lipzen A."/>
            <person name="Chen C."/>
            <person name="Yanf M."/>
            <person name="Daum C."/>
            <person name="Ng V."/>
            <person name="Clum A."/>
            <person name="Steindorff A."/>
            <person name="Ohm R."/>
            <person name="Martin F."/>
            <person name="Silar P."/>
            <person name="Natvig D."/>
            <person name="Lalanne C."/>
            <person name="Gautier V."/>
            <person name="Ament-Velasquez S.L."/>
            <person name="Kruys A."/>
            <person name="Hutchinson M.I."/>
            <person name="Powell A.J."/>
            <person name="Barry K."/>
            <person name="Miller A.N."/>
            <person name="Grigoriev I.V."/>
            <person name="Debuchy R."/>
            <person name="Gladieux P."/>
            <person name="Thoren M.H."/>
            <person name="Johannesson H."/>
        </authorList>
    </citation>
    <scope>NUCLEOTIDE SEQUENCE</scope>
    <source>
        <strain evidence="2">CBS 626.80</strain>
    </source>
</reference>
<name>A0AAN6SBH0_9PEZI</name>
<evidence type="ECO:0000313" key="3">
    <source>
        <dbReference type="Proteomes" id="UP001303222"/>
    </source>
</evidence>
<accession>A0AAN6SBH0</accession>